<accession>A0A5M9M3F0</accession>
<proteinExistence type="predicted"/>
<organism evidence="1 2">
    <name type="scientific">Aspergillus tanneri</name>
    <dbReference type="NCBI Taxonomy" id="1220188"/>
    <lineage>
        <taxon>Eukaryota</taxon>
        <taxon>Fungi</taxon>
        <taxon>Dikarya</taxon>
        <taxon>Ascomycota</taxon>
        <taxon>Pezizomycotina</taxon>
        <taxon>Eurotiomycetes</taxon>
        <taxon>Eurotiomycetidae</taxon>
        <taxon>Eurotiales</taxon>
        <taxon>Aspergillaceae</taxon>
        <taxon>Aspergillus</taxon>
        <taxon>Aspergillus subgen. Circumdati</taxon>
    </lineage>
</organism>
<dbReference type="SUPFAM" id="SSF56112">
    <property type="entry name" value="Protein kinase-like (PK-like)"/>
    <property type="match status" value="1"/>
</dbReference>
<dbReference type="Gene3D" id="1.10.510.10">
    <property type="entry name" value="Transferase(Phosphotransferase) domain 1"/>
    <property type="match status" value="1"/>
</dbReference>
<dbReference type="EMBL" id="QUQM01000009">
    <property type="protein sequence ID" value="KAA8641562.1"/>
    <property type="molecule type" value="Genomic_DNA"/>
</dbReference>
<comment type="caution">
    <text evidence="1">The sequence shown here is derived from an EMBL/GenBank/DDBJ whole genome shotgun (WGS) entry which is preliminary data.</text>
</comment>
<dbReference type="RefSeq" id="XP_033420924.1">
    <property type="nucleotide sequence ID" value="XM_033576260.1"/>
</dbReference>
<sequence length="121" mass="14197">MNRISLFKTPVNFEHECILQRSDENKQFLDLLQQIFQFNPTQRITAREALKYFEKRNPNFQMTTPLSMVKAQGLIWKMRTANAALLCCLQRSPRGRAAAFEDYGEVNHRDKNGQTPRFALF</sequence>
<evidence type="ECO:0000313" key="2">
    <source>
        <dbReference type="Proteomes" id="UP000324241"/>
    </source>
</evidence>
<dbReference type="AlphaFoldDB" id="A0A5M9M3F0"/>
<name>A0A5M9M3F0_9EURO</name>
<dbReference type="InterPro" id="IPR011009">
    <property type="entry name" value="Kinase-like_dom_sf"/>
</dbReference>
<evidence type="ECO:0008006" key="3">
    <source>
        <dbReference type="Google" id="ProtNLM"/>
    </source>
</evidence>
<protein>
    <recommendedName>
        <fullName evidence="3">Protein kinase domain-containing protein</fullName>
    </recommendedName>
</protein>
<dbReference type="Proteomes" id="UP000324241">
    <property type="component" value="Unassembled WGS sequence"/>
</dbReference>
<dbReference type="GeneID" id="54334399"/>
<evidence type="ECO:0000313" key="1">
    <source>
        <dbReference type="EMBL" id="KAA8641562.1"/>
    </source>
</evidence>
<gene>
    <name evidence="1" type="ORF">ATNIH1004_011698</name>
</gene>
<reference evidence="1 2" key="1">
    <citation type="submission" date="2019-08" db="EMBL/GenBank/DDBJ databases">
        <title>The genome sequence of a newly discovered highly antifungal drug resistant Aspergillus species, Aspergillus tanneri NIH 1004.</title>
        <authorList>
            <person name="Mounaud S."/>
            <person name="Singh I."/>
            <person name="Joardar V."/>
            <person name="Pakala S."/>
            <person name="Pakala S."/>
            <person name="Venepally P."/>
            <person name="Chung J.K."/>
            <person name="Losada L."/>
            <person name="Nierman W.C."/>
        </authorList>
    </citation>
    <scope>NUCLEOTIDE SEQUENCE [LARGE SCALE GENOMIC DNA]</scope>
    <source>
        <strain evidence="1 2">NIH1004</strain>
    </source>
</reference>